<evidence type="ECO:0000313" key="4">
    <source>
        <dbReference type="Proteomes" id="UP000002382"/>
    </source>
</evidence>
<dbReference type="PANTHER" id="PTHR34404">
    <property type="entry name" value="REGULATORY PROTEIN, FMDB FAMILY"/>
    <property type="match status" value="1"/>
</dbReference>
<sequence length="79" mass="8659">MPIYKYRCESCGNVVEVFQKINDDPLETCETCGGELKKMIGNIGVVFKGSGFYSTDSKKTSNDSSSSKETTNNTSKTND</sequence>
<dbReference type="RefSeq" id="WP_012744764.1">
    <property type="nucleotide sequence ID" value="NC_012785.1"/>
</dbReference>
<organism evidence="3 4">
    <name type="scientific">Kosmotoga olearia (strain ATCC BAA-1733 / DSM 21960 / TBF 19.5.1)</name>
    <dbReference type="NCBI Taxonomy" id="521045"/>
    <lineage>
        <taxon>Bacteria</taxon>
        <taxon>Thermotogati</taxon>
        <taxon>Thermotogota</taxon>
        <taxon>Thermotogae</taxon>
        <taxon>Kosmotogales</taxon>
        <taxon>Kosmotogaceae</taxon>
        <taxon>Kosmotoga</taxon>
    </lineage>
</organism>
<dbReference type="Proteomes" id="UP000002382">
    <property type="component" value="Chromosome"/>
</dbReference>
<accession>C5CD33</accession>
<reference evidence="3 4" key="1">
    <citation type="submission" date="2009-06" db="EMBL/GenBank/DDBJ databases">
        <title>Complete sequence of Thermotogales bacterium TBF 19.5.1.</title>
        <authorList>
            <consortium name="US DOE Joint Genome Institute"/>
            <person name="Lucas S."/>
            <person name="Copeland A."/>
            <person name="Lapidus A."/>
            <person name="Glavina del Rio T."/>
            <person name="Tice H."/>
            <person name="Bruce D."/>
            <person name="Goodwin L."/>
            <person name="Pitluck S."/>
            <person name="Chertkov O."/>
            <person name="Brettin T."/>
            <person name="Detter J.C."/>
            <person name="Han C."/>
            <person name="Schmutz J."/>
            <person name="Larimer F."/>
            <person name="Land M."/>
            <person name="Hauser L."/>
            <person name="Kyrpides N."/>
            <person name="Ovchinnikova G."/>
            <person name="Noll K."/>
        </authorList>
    </citation>
    <scope>NUCLEOTIDE SEQUENCE [LARGE SCALE GENOMIC DNA]</scope>
    <source>
        <strain evidence="4">ATCC BAA-1733 / DSM 21960 / TBF 19.5.1</strain>
    </source>
</reference>
<dbReference type="EMBL" id="CP001634">
    <property type="protein sequence ID" value="ACR78977.1"/>
    <property type="molecule type" value="Genomic_DNA"/>
</dbReference>
<dbReference type="HOGENOM" id="CLU_136025_3_1_0"/>
<dbReference type="STRING" id="521045.Kole_0252"/>
<dbReference type="Pfam" id="PF09723">
    <property type="entry name" value="Zn_ribbon_8"/>
    <property type="match status" value="1"/>
</dbReference>
<keyword evidence="4" id="KW-1185">Reference proteome</keyword>
<proteinExistence type="predicted"/>
<dbReference type="InterPro" id="IPR013429">
    <property type="entry name" value="Regulatory_FmdB_Zinc_ribbon"/>
</dbReference>
<dbReference type="eggNOG" id="COG2331">
    <property type="taxonomic scope" value="Bacteria"/>
</dbReference>
<dbReference type="KEGG" id="kol:Kole_0252"/>
<evidence type="ECO:0000256" key="1">
    <source>
        <dbReference type="SAM" id="MobiDB-lite"/>
    </source>
</evidence>
<dbReference type="SMART" id="SM00834">
    <property type="entry name" value="CxxC_CXXC_SSSS"/>
    <property type="match status" value="1"/>
</dbReference>
<protein>
    <submittedName>
        <fullName evidence="3">Regulatory protein, FmdB family</fullName>
    </submittedName>
</protein>
<name>C5CD33_KOSOT</name>
<dbReference type="OrthoDB" id="9813321at2"/>
<feature type="region of interest" description="Disordered" evidence="1">
    <location>
        <begin position="51"/>
        <end position="79"/>
    </location>
</feature>
<feature type="compositionally biased region" description="Low complexity" evidence="1">
    <location>
        <begin position="62"/>
        <end position="79"/>
    </location>
</feature>
<evidence type="ECO:0000259" key="2">
    <source>
        <dbReference type="SMART" id="SM00834"/>
    </source>
</evidence>
<reference evidence="3 4" key="2">
    <citation type="journal article" date="2011" name="J. Bacteriol.">
        <title>Genome Sequence of Kosmotoga olearia Strain TBF 19.5.1, a Thermophilic Bacterium with a Wide Growth Temperature Range, Isolated from the Troll B Oil Platform in the North Sea.</title>
        <authorList>
            <person name="Swithers K.S."/>
            <person name="Dipippo J.L."/>
            <person name="Bruce D.C."/>
            <person name="Detter C."/>
            <person name="Tapia R."/>
            <person name="Han S."/>
            <person name="Goodwin L.A."/>
            <person name="Han J."/>
            <person name="Woyke T."/>
            <person name="Pitluck S."/>
            <person name="Pennacchio L."/>
            <person name="Nolan M."/>
            <person name="Mikhailova N."/>
            <person name="Land M.L."/>
            <person name="Nesbo C.L."/>
            <person name="Gogarten J.P."/>
            <person name="Noll K.M."/>
        </authorList>
    </citation>
    <scope>NUCLEOTIDE SEQUENCE [LARGE SCALE GENOMIC DNA]</scope>
    <source>
        <strain evidence="4">ATCC BAA-1733 / DSM 21960 / TBF 19.5.1</strain>
    </source>
</reference>
<feature type="domain" description="Putative regulatory protein FmdB zinc ribbon" evidence="2">
    <location>
        <begin position="1"/>
        <end position="41"/>
    </location>
</feature>
<dbReference type="AlphaFoldDB" id="C5CD33"/>
<evidence type="ECO:0000313" key="3">
    <source>
        <dbReference type="EMBL" id="ACR78977.1"/>
    </source>
</evidence>
<dbReference type="PANTHER" id="PTHR34404:SF2">
    <property type="entry name" value="CONSERVED SERINE RICH PROTEIN"/>
    <property type="match status" value="1"/>
</dbReference>
<gene>
    <name evidence="3" type="ordered locus">Kole_0252</name>
</gene>
<dbReference type="NCBIfam" id="TIGR02605">
    <property type="entry name" value="CxxC_CxxC_SSSS"/>
    <property type="match status" value="1"/>
</dbReference>